<feature type="transmembrane region" description="Helical" evidence="1">
    <location>
        <begin position="380"/>
        <end position="398"/>
    </location>
</feature>
<organism evidence="2 3">
    <name type="scientific">Sphingobium lignivorans</name>
    <dbReference type="NCBI Taxonomy" id="2735886"/>
    <lineage>
        <taxon>Bacteria</taxon>
        <taxon>Pseudomonadati</taxon>
        <taxon>Pseudomonadota</taxon>
        <taxon>Alphaproteobacteria</taxon>
        <taxon>Sphingomonadales</taxon>
        <taxon>Sphingomonadaceae</taxon>
        <taxon>Sphingobium</taxon>
    </lineage>
</organism>
<comment type="caution">
    <text evidence="2">The sequence shown here is derived from an EMBL/GenBank/DDBJ whole genome shotgun (WGS) entry which is preliminary data.</text>
</comment>
<feature type="transmembrane region" description="Helical" evidence="1">
    <location>
        <begin position="325"/>
        <end position="343"/>
    </location>
</feature>
<dbReference type="SUPFAM" id="SSF53448">
    <property type="entry name" value="Nucleotide-diphospho-sugar transferases"/>
    <property type="match status" value="1"/>
</dbReference>
<dbReference type="InterPro" id="IPR029044">
    <property type="entry name" value="Nucleotide-diphossugar_trans"/>
</dbReference>
<reference evidence="2 3" key="1">
    <citation type="submission" date="2020-08" db="EMBL/GenBank/DDBJ databases">
        <title>Exploring microbial biodiversity for novel pathways involved in the catabolism of aromatic compounds derived from lignin.</title>
        <authorList>
            <person name="Elkins J."/>
        </authorList>
    </citation>
    <scope>NUCLEOTIDE SEQUENCE [LARGE SCALE GENOMIC DNA]</scope>
    <source>
        <strain evidence="2 3">B1D3A</strain>
    </source>
</reference>
<dbReference type="EMBL" id="JACHKA010000001">
    <property type="protein sequence ID" value="MBB5986080.1"/>
    <property type="molecule type" value="Genomic_DNA"/>
</dbReference>
<keyword evidence="1" id="KW-0812">Transmembrane</keyword>
<evidence type="ECO:0000313" key="3">
    <source>
        <dbReference type="Proteomes" id="UP001138540"/>
    </source>
</evidence>
<proteinExistence type="predicted"/>
<protein>
    <submittedName>
        <fullName evidence="2">Uncharacterized protein</fullName>
    </submittedName>
</protein>
<keyword evidence="1" id="KW-0472">Membrane</keyword>
<name>A0ABR6NFM1_9SPHN</name>
<accession>A0ABR6NFM1</accession>
<evidence type="ECO:0000313" key="2">
    <source>
        <dbReference type="EMBL" id="MBB5986080.1"/>
    </source>
</evidence>
<dbReference type="RefSeq" id="WP_184153245.1">
    <property type="nucleotide sequence ID" value="NZ_JACHKA010000001.1"/>
</dbReference>
<keyword evidence="1" id="KW-1133">Transmembrane helix</keyword>
<gene>
    <name evidence="2" type="ORF">HNP60_002054</name>
</gene>
<dbReference type="Proteomes" id="UP001138540">
    <property type="component" value="Unassembled WGS sequence"/>
</dbReference>
<keyword evidence="3" id="KW-1185">Reference proteome</keyword>
<sequence>MALVALLSARDGARDHADGDRSGSLIEFGGQPLVGYQARLAVAAGAERVLIHVDEVTPELSRLVDQIGGPRAPEVALFQDMTILARSLAPEDRVLLIAENIILPPDTLASLLVAGPAAVLALPAVPATSDLERIDGGAVWGGALCLPATRVLATIDMLGEWDLALTLLRRAVQDGIARVALSPEMVMEGRLALVHDQESADLALQALSDRSQADLSGRASGLGSLLAPVSRAMVRELVRRQIDPSLPVALSLLLASAGLALGLSGWMISALGVMLLALGTCDLARQAALVTLRVAGPPWRERLVHGAGLALLALSGLHLSGGQPLMLAGAGLPVFLIGVLALADERAPPAGLWTRWARLTVPAATLIIFLGYLLGRPDGAFALLAALCALIVTIRLFPGVQKVA</sequence>
<feature type="transmembrane region" description="Helical" evidence="1">
    <location>
        <begin position="248"/>
        <end position="281"/>
    </location>
</feature>
<feature type="transmembrane region" description="Helical" evidence="1">
    <location>
        <begin position="355"/>
        <end position="374"/>
    </location>
</feature>
<evidence type="ECO:0000256" key="1">
    <source>
        <dbReference type="SAM" id="Phobius"/>
    </source>
</evidence>